<evidence type="ECO:0000256" key="1">
    <source>
        <dbReference type="PROSITE-ProRule" id="PRU00267"/>
    </source>
</evidence>
<sequence>MWDQTGRVCPEELQPNNKNSKQNSSSRKKHNNYTIMLKELAQMLPIPLRTSSKRLTKKEILLRVLRYIEHLQTSINTASSLLHVRYGEQKAEGSEQTVPSDLKRRRREATPRGKKTKSSGVCRKPRKKRRIRKSERQGAGQKACKCLVLETGKGLSQADTCREENLSAVEDISSIPLLSTKQCRSHPSFQDPVPGSACPSHNFLDITKSGAPFHASDWHLGSSQEEIKERGVFPTCAAQVAYDALLQYTEGPGHSLMGQELVYYYSSCEEEEEEGSSAGPWLSTQSPVGISHGNMLLYSPGIGVQSNTCSDLGLSPSLFSSPARLLPKYVLQGGQEEHSPVLFEDVYLSPETLSGTLLRKSAFTLDHCYLSYSEKGKSDSSPMSTVNEITSSWTKQFLQEEDAHIRPEHFVSSSDENSDSTWTPCKRVKPLQESCQKKKKAGRRQKRRPVTCETRSHSSPLQLKKKCVNGFIMFCRLNRKHYIRACPGMASTVATRELAQLWRMMTKQERKPYCMKARRFSRLNNRIVRDDFSIEEEEEDQEPPKPFHLLLAEKSHPGSRNFGDLFA</sequence>
<dbReference type="CTD" id="388553"/>
<dbReference type="GO" id="GO:0046983">
    <property type="term" value="F:protein dimerization activity"/>
    <property type="evidence" value="ECO:0007669"/>
    <property type="project" value="InterPro"/>
</dbReference>
<dbReference type="InterPro" id="IPR011598">
    <property type="entry name" value="bHLH_dom"/>
</dbReference>
<dbReference type="KEGG" id="emc:129343231"/>
<evidence type="ECO:0000313" key="5">
    <source>
        <dbReference type="Proteomes" id="UP001190640"/>
    </source>
</evidence>
<reference evidence="6" key="1">
    <citation type="submission" date="2025-08" db="UniProtKB">
        <authorList>
            <consortium name="RefSeq"/>
        </authorList>
    </citation>
    <scope>IDENTIFICATION</scope>
    <source>
        <tissue evidence="6">Blood</tissue>
    </source>
</reference>
<dbReference type="Gene3D" id="1.10.30.10">
    <property type="entry name" value="High mobility group box domain"/>
    <property type="match status" value="1"/>
</dbReference>
<dbReference type="CDD" id="cd21977">
    <property type="entry name" value="HMG-box_BHMG1"/>
    <property type="match status" value="1"/>
</dbReference>
<name>A0AA97KBW1_EUBMA</name>
<dbReference type="SUPFAM" id="SSF47459">
    <property type="entry name" value="HLH, helix-loop-helix DNA-binding domain"/>
    <property type="match status" value="1"/>
</dbReference>
<dbReference type="InterPro" id="IPR036910">
    <property type="entry name" value="HMG_box_dom_sf"/>
</dbReference>
<dbReference type="GO" id="GO:0003677">
    <property type="term" value="F:DNA binding"/>
    <property type="evidence" value="ECO:0007669"/>
    <property type="project" value="UniProtKB-UniRule"/>
</dbReference>
<feature type="region of interest" description="Disordered" evidence="2">
    <location>
        <begin position="1"/>
        <end position="29"/>
    </location>
</feature>
<dbReference type="GeneID" id="129343231"/>
<dbReference type="PROSITE" id="PS50118">
    <property type="entry name" value="HMG_BOX_2"/>
    <property type="match status" value="1"/>
</dbReference>
<protein>
    <submittedName>
        <fullName evidence="6">Meiosis initiator protein</fullName>
    </submittedName>
</protein>
<feature type="domain" description="BHLH" evidence="4">
    <location>
        <begin position="17"/>
        <end position="71"/>
    </location>
</feature>
<evidence type="ECO:0000256" key="2">
    <source>
        <dbReference type="SAM" id="MobiDB-lite"/>
    </source>
</evidence>
<dbReference type="GO" id="GO:0005634">
    <property type="term" value="C:nucleus"/>
    <property type="evidence" value="ECO:0007669"/>
    <property type="project" value="UniProtKB-UniRule"/>
</dbReference>
<dbReference type="Proteomes" id="UP001190640">
    <property type="component" value="Chromosome 15"/>
</dbReference>
<feature type="region of interest" description="Disordered" evidence="2">
    <location>
        <begin position="88"/>
        <end position="136"/>
    </location>
</feature>
<keyword evidence="5" id="KW-1185">Reference proteome</keyword>
<accession>A0AA97KBW1</accession>
<dbReference type="InterPro" id="IPR009071">
    <property type="entry name" value="HMG_box_dom"/>
</dbReference>
<feature type="region of interest" description="Disordered" evidence="2">
    <location>
        <begin position="433"/>
        <end position="456"/>
    </location>
</feature>
<keyword evidence="1" id="KW-0238">DNA-binding</keyword>
<feature type="compositionally biased region" description="Low complexity" evidence="2">
    <location>
        <begin position="16"/>
        <end position="25"/>
    </location>
</feature>
<dbReference type="SUPFAM" id="SSF47095">
    <property type="entry name" value="HMG-box"/>
    <property type="match status" value="1"/>
</dbReference>
<feature type="compositionally biased region" description="Basic residues" evidence="2">
    <location>
        <begin position="437"/>
        <end position="449"/>
    </location>
</feature>
<dbReference type="PANTHER" id="PTHR47658">
    <property type="entry name" value="HIGH MOBILITY GROUP B PROTEIN 12-RELATED"/>
    <property type="match status" value="1"/>
</dbReference>
<dbReference type="SMART" id="SM00398">
    <property type="entry name" value="HMG"/>
    <property type="match status" value="1"/>
</dbReference>
<evidence type="ECO:0000259" key="4">
    <source>
        <dbReference type="PROSITE" id="PS50888"/>
    </source>
</evidence>
<dbReference type="PANTHER" id="PTHR47658:SF1">
    <property type="entry name" value="MEIOSIS INITIATOR PROTEIN"/>
    <property type="match status" value="1"/>
</dbReference>
<dbReference type="AlphaFoldDB" id="A0AA97KBW1"/>
<evidence type="ECO:0000259" key="3">
    <source>
        <dbReference type="PROSITE" id="PS50118"/>
    </source>
</evidence>
<evidence type="ECO:0000313" key="6">
    <source>
        <dbReference type="RefSeq" id="XP_054855310.1"/>
    </source>
</evidence>
<feature type="DNA-binding region" description="HMG box" evidence="1">
    <location>
        <begin position="464"/>
        <end position="519"/>
    </location>
</feature>
<feature type="domain" description="HMG box" evidence="3">
    <location>
        <begin position="464"/>
        <end position="519"/>
    </location>
</feature>
<dbReference type="RefSeq" id="XP_054855310.1">
    <property type="nucleotide sequence ID" value="XM_054999335.1"/>
</dbReference>
<dbReference type="PROSITE" id="PS50888">
    <property type="entry name" value="BHLH"/>
    <property type="match status" value="1"/>
</dbReference>
<keyword evidence="1" id="KW-0539">Nucleus</keyword>
<organism evidence="5 6">
    <name type="scientific">Eublepharis macularius</name>
    <name type="common">Leopard gecko</name>
    <name type="synonym">Cyrtodactylus macularius</name>
    <dbReference type="NCBI Taxonomy" id="481883"/>
    <lineage>
        <taxon>Eukaryota</taxon>
        <taxon>Metazoa</taxon>
        <taxon>Chordata</taxon>
        <taxon>Craniata</taxon>
        <taxon>Vertebrata</taxon>
        <taxon>Euteleostomi</taxon>
        <taxon>Lepidosauria</taxon>
        <taxon>Squamata</taxon>
        <taxon>Bifurcata</taxon>
        <taxon>Gekkota</taxon>
        <taxon>Eublepharidae</taxon>
        <taxon>Eublepharinae</taxon>
        <taxon>Eublepharis</taxon>
    </lineage>
</organism>
<feature type="compositionally biased region" description="Basic residues" evidence="2">
    <location>
        <begin position="103"/>
        <end position="133"/>
    </location>
</feature>
<proteinExistence type="predicted"/>
<dbReference type="InterPro" id="IPR036638">
    <property type="entry name" value="HLH_DNA-bd_sf"/>
</dbReference>
<gene>
    <name evidence="6" type="primary">MEIOSIN</name>
</gene>
<dbReference type="Pfam" id="PF00505">
    <property type="entry name" value="HMG_box"/>
    <property type="match status" value="1"/>
</dbReference>